<dbReference type="PROSITE" id="PS01037">
    <property type="entry name" value="SBP_BACTERIAL_1"/>
    <property type="match status" value="1"/>
</dbReference>
<dbReference type="InterPro" id="IPR006059">
    <property type="entry name" value="SBP"/>
</dbReference>
<sequence length="438" mass="48949" precursor="true">MNTRKFVRIAAALMFSTSSLVACSTTDETPSVYFLNFKPEQDAAYKKIAEEYTDETGVPVKVVTAASGTYEQTLKAEVGKSEKPTLFQVNGPTGMHTWEAFMSDMSQTKMAKNLNDDVEPLKNEEGKTLGVPFAVEGFGILYNEDIFNKYASLPGAKIQNPKEIDSFDKLKAVAKDMQAKKDKLGIDGAFASTSLASGEDWRWQTHLANGPMHFEFEDAGTKDLVEAEFKYSEQFKNLFDLYLDNSVVERNLAPAKNVSDSMAEFAQGKAAMVQNGNWAWSQISDVSGNVVKRDKIKFMPMYMGLPDEAKYGLNIGTENYLTINAKASEIDQKATKDFVDWLFFSDAGKKHVVEDLGFIAPFKNYSEADTPDDPLAQQIAQGIADNNRKSIPWDFQYFPSQQFKNDFGQDLAAYASGTLSWEDVVENFKQSWEIEKAM</sequence>
<proteinExistence type="inferred from homology"/>
<dbReference type="Gene3D" id="3.40.190.10">
    <property type="entry name" value="Periplasmic binding protein-like II"/>
    <property type="match status" value="2"/>
</dbReference>
<dbReference type="Pfam" id="PF13416">
    <property type="entry name" value="SBP_bac_8"/>
    <property type="match status" value="1"/>
</dbReference>
<dbReference type="PROSITE" id="PS51257">
    <property type="entry name" value="PROKAR_LIPOPROTEIN"/>
    <property type="match status" value="1"/>
</dbReference>
<dbReference type="SUPFAM" id="SSF53850">
    <property type="entry name" value="Periplasmic binding protein-like II"/>
    <property type="match status" value="1"/>
</dbReference>
<keyword evidence="6" id="KW-1185">Reference proteome</keyword>
<evidence type="ECO:0000256" key="3">
    <source>
        <dbReference type="ARBA" id="ARBA00022729"/>
    </source>
</evidence>
<organism evidence="5 6">
    <name type="scientific">Corynebacterium gerontici</name>
    <dbReference type="NCBI Taxonomy" id="2079234"/>
    <lineage>
        <taxon>Bacteria</taxon>
        <taxon>Bacillati</taxon>
        <taxon>Actinomycetota</taxon>
        <taxon>Actinomycetes</taxon>
        <taxon>Mycobacteriales</taxon>
        <taxon>Corynebacteriaceae</taxon>
        <taxon>Corynebacterium</taxon>
    </lineage>
</organism>
<dbReference type="EMBL" id="CP033897">
    <property type="protein sequence ID" value="AZA12079.1"/>
    <property type="molecule type" value="Genomic_DNA"/>
</dbReference>
<dbReference type="GO" id="GO:0055085">
    <property type="term" value="P:transmembrane transport"/>
    <property type="evidence" value="ECO:0007669"/>
    <property type="project" value="InterPro"/>
</dbReference>
<evidence type="ECO:0000256" key="1">
    <source>
        <dbReference type="ARBA" id="ARBA00008520"/>
    </source>
</evidence>
<dbReference type="InterPro" id="IPR050490">
    <property type="entry name" value="Bact_solute-bd_prot1"/>
</dbReference>
<dbReference type="AlphaFoldDB" id="A0A3G6J2A1"/>
<evidence type="ECO:0000313" key="5">
    <source>
        <dbReference type="EMBL" id="AZA12079.1"/>
    </source>
</evidence>
<dbReference type="PANTHER" id="PTHR43649:SF34">
    <property type="entry name" value="ABC TRANSPORTER PERIPLASMIC-BINDING PROTEIN YCJN-RELATED"/>
    <property type="match status" value="1"/>
</dbReference>
<name>A0A3G6J2A1_9CORY</name>
<evidence type="ECO:0000256" key="4">
    <source>
        <dbReference type="SAM" id="SignalP"/>
    </source>
</evidence>
<feature type="signal peptide" evidence="4">
    <location>
        <begin position="1"/>
        <end position="22"/>
    </location>
</feature>
<accession>A0A3G6J2A1</accession>
<reference evidence="5 6" key="1">
    <citation type="submission" date="2018-11" db="EMBL/GenBank/DDBJ databases">
        <authorList>
            <person name="Kleinhagauer T."/>
            <person name="Glaeser S.P."/>
            <person name="Spergser J."/>
            <person name="Ruckert C."/>
            <person name="Kaempfer P."/>
            <person name="Busse H.-J."/>
        </authorList>
    </citation>
    <scope>NUCLEOTIDE SEQUENCE [LARGE SCALE GENOMIC DNA]</scope>
    <source>
        <strain evidence="5 6">W8</strain>
    </source>
</reference>
<keyword evidence="3 4" id="KW-0732">Signal</keyword>
<keyword evidence="2" id="KW-0813">Transport</keyword>
<evidence type="ECO:0000313" key="6">
    <source>
        <dbReference type="Proteomes" id="UP000271587"/>
    </source>
</evidence>
<dbReference type="OrthoDB" id="9763054at2"/>
<feature type="chain" id="PRO_5039347439" evidence="4">
    <location>
        <begin position="23"/>
        <end position="438"/>
    </location>
</feature>
<gene>
    <name evidence="5" type="primary">malE</name>
    <name evidence="5" type="ORF">CGERO_08940</name>
</gene>
<evidence type="ECO:0000256" key="2">
    <source>
        <dbReference type="ARBA" id="ARBA00022448"/>
    </source>
</evidence>
<comment type="similarity">
    <text evidence="1">Belongs to the bacterial solute-binding protein 1 family.</text>
</comment>
<dbReference type="Proteomes" id="UP000271587">
    <property type="component" value="Chromosome"/>
</dbReference>
<dbReference type="RefSeq" id="WP_123935166.1">
    <property type="nucleotide sequence ID" value="NZ_CP033897.1"/>
</dbReference>
<protein>
    <submittedName>
        <fullName evidence="5">Maltose-binding periplasmic protein</fullName>
    </submittedName>
</protein>
<dbReference type="InterPro" id="IPR006061">
    <property type="entry name" value="SBP_1_CS"/>
</dbReference>
<dbReference type="KEGG" id="cgk:CGERO_08940"/>
<dbReference type="PANTHER" id="PTHR43649">
    <property type="entry name" value="ARABINOSE-BINDING PROTEIN-RELATED"/>
    <property type="match status" value="1"/>
</dbReference>